<dbReference type="Pfam" id="PF05713">
    <property type="entry name" value="MobC"/>
    <property type="match status" value="1"/>
</dbReference>
<dbReference type="EMBL" id="JACOPL010000012">
    <property type="protein sequence ID" value="MBC5726191.1"/>
    <property type="molecule type" value="Genomic_DNA"/>
</dbReference>
<evidence type="ECO:0000313" key="2">
    <source>
        <dbReference type="EMBL" id="MBC5726191.1"/>
    </source>
</evidence>
<accession>A0A923LVM2</accession>
<evidence type="ECO:0000259" key="1">
    <source>
        <dbReference type="Pfam" id="PF05713"/>
    </source>
</evidence>
<evidence type="ECO:0000313" key="3">
    <source>
        <dbReference type="Proteomes" id="UP000606499"/>
    </source>
</evidence>
<proteinExistence type="predicted"/>
<dbReference type="InterPro" id="IPR008687">
    <property type="entry name" value="MobC"/>
</dbReference>
<dbReference type="Proteomes" id="UP000606499">
    <property type="component" value="Unassembled WGS sequence"/>
</dbReference>
<dbReference type="AlphaFoldDB" id="A0A923LVM2"/>
<feature type="domain" description="Bacterial mobilisation" evidence="1">
    <location>
        <begin position="28"/>
        <end position="71"/>
    </location>
</feature>
<name>A0A923LVM2_9FIRM</name>
<reference evidence="2" key="1">
    <citation type="submission" date="2020-08" db="EMBL/GenBank/DDBJ databases">
        <title>Genome public.</title>
        <authorList>
            <person name="Liu C."/>
            <person name="Sun Q."/>
        </authorList>
    </citation>
    <scope>NUCLEOTIDE SEQUENCE</scope>
    <source>
        <strain evidence="2">NSJ-28</strain>
    </source>
</reference>
<sequence length="72" mass="8248">MSEYFRRMLTSSEVKTIPLEVLRDVQKQVRGVGRNVNQIAKLAHISGNVPREALAQLAAEQEKIEEQLERLM</sequence>
<comment type="caution">
    <text evidence="2">The sequence shown here is derived from an EMBL/GenBank/DDBJ whole genome shotgun (WGS) entry which is preliminary data.</text>
</comment>
<keyword evidence="3" id="KW-1185">Reference proteome</keyword>
<protein>
    <submittedName>
        <fullName evidence="2">Plasmid mobilization relaxosome protein MobC</fullName>
    </submittedName>
</protein>
<organism evidence="2 3">
    <name type="scientific">Agathobaculum faecis</name>
    <dbReference type="NCBI Taxonomy" id="2763013"/>
    <lineage>
        <taxon>Bacteria</taxon>
        <taxon>Bacillati</taxon>
        <taxon>Bacillota</taxon>
        <taxon>Clostridia</taxon>
        <taxon>Eubacteriales</taxon>
        <taxon>Butyricicoccaceae</taxon>
        <taxon>Agathobaculum</taxon>
    </lineage>
</organism>
<gene>
    <name evidence="2" type="primary">mobC</name>
    <name evidence="2" type="ORF">H8S45_12080</name>
</gene>